<dbReference type="AlphaFoldDB" id="A0A8J3GS81"/>
<keyword evidence="3" id="KW-1185">Reference proteome</keyword>
<proteinExistence type="predicted"/>
<reference evidence="2" key="1">
    <citation type="journal article" date="2014" name="Int. J. Syst. Evol. Microbiol.">
        <title>Complete genome sequence of Corynebacterium casei LMG S-19264T (=DSM 44701T), isolated from a smear-ripened cheese.</title>
        <authorList>
            <consortium name="US DOE Joint Genome Institute (JGI-PGF)"/>
            <person name="Walter F."/>
            <person name="Albersmeier A."/>
            <person name="Kalinowski J."/>
            <person name="Ruckert C."/>
        </authorList>
    </citation>
    <scope>NUCLEOTIDE SEQUENCE</scope>
    <source>
        <strain evidence="2">CGMCC 1.16548</strain>
    </source>
</reference>
<dbReference type="SUPFAM" id="SSF88697">
    <property type="entry name" value="PUA domain-like"/>
    <property type="match status" value="1"/>
</dbReference>
<evidence type="ECO:0000259" key="1">
    <source>
        <dbReference type="Pfam" id="PF01878"/>
    </source>
</evidence>
<dbReference type="CDD" id="cd21132">
    <property type="entry name" value="EVE-like"/>
    <property type="match status" value="1"/>
</dbReference>
<gene>
    <name evidence="2" type="ORF">GCM10011600_22630</name>
</gene>
<dbReference type="EMBL" id="BNAI01000004">
    <property type="protein sequence ID" value="GHF21055.1"/>
    <property type="molecule type" value="Genomic_DNA"/>
</dbReference>
<dbReference type="InterPro" id="IPR015947">
    <property type="entry name" value="PUA-like_sf"/>
</dbReference>
<reference evidence="2" key="2">
    <citation type="submission" date="2020-09" db="EMBL/GenBank/DDBJ databases">
        <authorList>
            <person name="Sun Q."/>
            <person name="Zhou Y."/>
        </authorList>
    </citation>
    <scope>NUCLEOTIDE SEQUENCE</scope>
    <source>
        <strain evidence="2">CGMCC 1.16548</strain>
    </source>
</reference>
<sequence length="142" mass="15579">MVHRDHVRRGVEQGIAQVKHGARAGIARMSPGDGLVYYSPLDVYPSGAALRSFTAIGVVADGDPWQGAAMMMGDKGDVRPWRRRVEYLEGIAEVPIAPLLPVLELTRDTPNWGWLMRRGLLELTPHDFGVIAHEMGADTLVP</sequence>
<dbReference type="Proteomes" id="UP000617531">
    <property type="component" value="Unassembled WGS sequence"/>
</dbReference>
<evidence type="ECO:0000313" key="2">
    <source>
        <dbReference type="EMBL" id="GHF21055.1"/>
    </source>
</evidence>
<protein>
    <submittedName>
        <fullName evidence="2">UPF0310 protein</fullName>
    </submittedName>
</protein>
<name>A0A8J3GS81_9MICO</name>
<feature type="domain" description="EVE" evidence="1">
    <location>
        <begin position="4"/>
        <end position="133"/>
    </location>
</feature>
<dbReference type="Pfam" id="PF01878">
    <property type="entry name" value="EVE"/>
    <property type="match status" value="1"/>
</dbReference>
<dbReference type="InterPro" id="IPR002740">
    <property type="entry name" value="EVE_domain"/>
</dbReference>
<evidence type="ECO:0000313" key="3">
    <source>
        <dbReference type="Proteomes" id="UP000617531"/>
    </source>
</evidence>
<organism evidence="2 3">
    <name type="scientific">Pseudolysinimonas yzui</name>
    <dbReference type="NCBI Taxonomy" id="2708254"/>
    <lineage>
        <taxon>Bacteria</taxon>
        <taxon>Bacillati</taxon>
        <taxon>Actinomycetota</taxon>
        <taxon>Actinomycetes</taxon>
        <taxon>Micrococcales</taxon>
        <taxon>Microbacteriaceae</taxon>
        <taxon>Pseudolysinimonas</taxon>
    </lineage>
</organism>
<accession>A0A8J3GS81</accession>
<dbReference type="Gene3D" id="3.10.590.10">
    <property type="entry name" value="ph1033 like domains"/>
    <property type="match status" value="1"/>
</dbReference>
<comment type="caution">
    <text evidence="2">The sequence shown here is derived from an EMBL/GenBank/DDBJ whole genome shotgun (WGS) entry which is preliminary data.</text>
</comment>